<dbReference type="GO" id="GO:0031177">
    <property type="term" value="F:phosphopantetheine binding"/>
    <property type="evidence" value="ECO:0007669"/>
    <property type="project" value="InterPro"/>
</dbReference>
<keyword evidence="6" id="KW-1185">Reference proteome</keyword>
<reference evidence="5 6" key="1">
    <citation type="journal article" date="2019" name="Emerg. Microbes Infect.">
        <title>Comprehensive subspecies identification of 175 nontuberculous mycobacteria species based on 7547 genomic profiles.</title>
        <authorList>
            <person name="Matsumoto Y."/>
            <person name="Kinjo T."/>
            <person name="Motooka D."/>
            <person name="Nabeya D."/>
            <person name="Jung N."/>
            <person name="Uechi K."/>
            <person name="Horii T."/>
            <person name="Iida T."/>
            <person name="Fujita J."/>
            <person name="Nakamura S."/>
        </authorList>
    </citation>
    <scope>NUCLEOTIDE SEQUENCE [LARGE SCALE GENOMIC DNA]</scope>
    <source>
        <strain evidence="5 6">JCM 12657</strain>
    </source>
</reference>
<dbReference type="SUPFAM" id="SSF47336">
    <property type="entry name" value="ACP-like"/>
    <property type="match status" value="1"/>
</dbReference>
<evidence type="ECO:0000313" key="6">
    <source>
        <dbReference type="Proteomes" id="UP000467164"/>
    </source>
</evidence>
<dbReference type="PANTHER" id="PTHR45527:SF1">
    <property type="entry name" value="FATTY ACID SYNTHASE"/>
    <property type="match status" value="1"/>
</dbReference>
<organism evidence="5 6">
    <name type="scientific">Mycobacterium shottsii</name>
    <dbReference type="NCBI Taxonomy" id="133549"/>
    <lineage>
        <taxon>Bacteria</taxon>
        <taxon>Bacillati</taxon>
        <taxon>Actinomycetota</taxon>
        <taxon>Actinomycetes</taxon>
        <taxon>Mycobacteriales</taxon>
        <taxon>Mycobacteriaceae</taxon>
        <taxon>Mycobacterium</taxon>
        <taxon>Mycobacterium ulcerans group</taxon>
    </lineage>
</organism>
<keyword evidence="2" id="KW-0596">Phosphopantetheine</keyword>
<dbReference type="InterPro" id="IPR020806">
    <property type="entry name" value="PKS_PP-bd"/>
</dbReference>
<dbReference type="PANTHER" id="PTHR45527">
    <property type="entry name" value="NONRIBOSOMAL PEPTIDE SYNTHETASE"/>
    <property type="match status" value="1"/>
</dbReference>
<dbReference type="GO" id="GO:0043041">
    <property type="term" value="P:amino acid activation for nonribosomal peptide biosynthetic process"/>
    <property type="evidence" value="ECO:0007669"/>
    <property type="project" value="TreeGrafter"/>
</dbReference>
<dbReference type="PROSITE" id="PS50075">
    <property type="entry name" value="CARRIER"/>
    <property type="match status" value="1"/>
</dbReference>
<dbReference type="KEGG" id="msho:MSHO_41470"/>
<protein>
    <recommendedName>
        <fullName evidence="4">Carrier domain-containing protein</fullName>
    </recommendedName>
</protein>
<evidence type="ECO:0000259" key="4">
    <source>
        <dbReference type="PROSITE" id="PS50075"/>
    </source>
</evidence>
<dbReference type="EMBL" id="AP022572">
    <property type="protein sequence ID" value="BBX58802.1"/>
    <property type="molecule type" value="Genomic_DNA"/>
</dbReference>
<feature type="domain" description="Carrier" evidence="4">
    <location>
        <begin position="1"/>
        <end position="67"/>
    </location>
</feature>
<gene>
    <name evidence="5" type="ORF">MSHO_41470</name>
</gene>
<dbReference type="SUPFAM" id="SSF52777">
    <property type="entry name" value="CoA-dependent acyltransferases"/>
    <property type="match status" value="1"/>
</dbReference>
<dbReference type="GO" id="GO:0005829">
    <property type="term" value="C:cytosol"/>
    <property type="evidence" value="ECO:0007669"/>
    <property type="project" value="TreeGrafter"/>
</dbReference>
<evidence type="ECO:0000256" key="2">
    <source>
        <dbReference type="ARBA" id="ARBA00022450"/>
    </source>
</evidence>
<dbReference type="Pfam" id="PF00550">
    <property type="entry name" value="PP-binding"/>
    <property type="match status" value="1"/>
</dbReference>
<dbReference type="InterPro" id="IPR006162">
    <property type="entry name" value="Ppantetheine_attach_site"/>
</dbReference>
<dbReference type="Gene3D" id="1.10.1200.10">
    <property type="entry name" value="ACP-like"/>
    <property type="match status" value="1"/>
</dbReference>
<dbReference type="GO" id="GO:0044550">
    <property type="term" value="P:secondary metabolite biosynthetic process"/>
    <property type="evidence" value="ECO:0007669"/>
    <property type="project" value="TreeGrafter"/>
</dbReference>
<dbReference type="InterPro" id="IPR023213">
    <property type="entry name" value="CAT-like_dom_sf"/>
</dbReference>
<sequence length="124" mass="13312">MAGIFARVLGLERVGADQSFFDLGGDSLLAMRVVAAVNTALAADLSVLVLFDAPSVAELVPHINKRSAASIPLAPVQRPERVPLSPAQHRMWSVVQLQGPSAVFNIPWVLQLRGILHTEALRQA</sequence>
<dbReference type="SMART" id="SM00823">
    <property type="entry name" value="PKS_PP"/>
    <property type="match status" value="1"/>
</dbReference>
<name>A0A7I7LH65_9MYCO</name>
<dbReference type="PROSITE" id="PS00012">
    <property type="entry name" value="PHOSPHOPANTETHEINE"/>
    <property type="match status" value="1"/>
</dbReference>
<evidence type="ECO:0000256" key="1">
    <source>
        <dbReference type="ARBA" id="ARBA00001957"/>
    </source>
</evidence>
<evidence type="ECO:0000256" key="3">
    <source>
        <dbReference type="ARBA" id="ARBA00022553"/>
    </source>
</evidence>
<dbReference type="AlphaFoldDB" id="A0A7I7LH65"/>
<accession>A0A7I7LH65</accession>
<proteinExistence type="predicted"/>
<dbReference type="Proteomes" id="UP000467164">
    <property type="component" value="Chromosome"/>
</dbReference>
<comment type="cofactor">
    <cofactor evidence="1">
        <name>pantetheine 4'-phosphate</name>
        <dbReference type="ChEBI" id="CHEBI:47942"/>
    </cofactor>
</comment>
<dbReference type="Gene3D" id="3.30.559.10">
    <property type="entry name" value="Chloramphenicol acetyltransferase-like domain"/>
    <property type="match status" value="1"/>
</dbReference>
<keyword evidence="3" id="KW-0597">Phosphoprotein</keyword>
<dbReference type="InterPro" id="IPR036736">
    <property type="entry name" value="ACP-like_sf"/>
</dbReference>
<evidence type="ECO:0000313" key="5">
    <source>
        <dbReference type="EMBL" id="BBX58802.1"/>
    </source>
</evidence>
<dbReference type="InterPro" id="IPR009081">
    <property type="entry name" value="PP-bd_ACP"/>
</dbReference>